<dbReference type="EMBL" id="KN847538">
    <property type="protein sequence ID" value="KIW05314.1"/>
    <property type="molecule type" value="Genomic_DNA"/>
</dbReference>
<keyword evidence="3" id="KW-1185">Reference proteome</keyword>
<sequence>MCGARASASERESERKRDNFERTMERHRAWARAGLGLWLCEEGGWGRQRARTSHGAATVQGQGGAAIEGASVRSSVLRNASPKTRMAVIGVTLWLSLFSAVRCYEDHRPLGLMTLTAHLLLINRTPSASPPLISASYQTHAILQALRPRCAVQPPVQAGA</sequence>
<evidence type="ECO:0000256" key="1">
    <source>
        <dbReference type="SAM" id="MobiDB-lite"/>
    </source>
</evidence>
<proteinExistence type="predicted"/>
<dbReference type="GeneID" id="27311811"/>
<accession>A0A0D2B1W4</accession>
<protein>
    <submittedName>
        <fullName evidence="2">Uncharacterized protein</fullName>
    </submittedName>
</protein>
<dbReference type="VEuPathDB" id="FungiDB:PV09_03838"/>
<dbReference type="HOGENOM" id="CLU_1653499_0_0_1"/>
<gene>
    <name evidence="2" type="ORF">PV09_03838</name>
</gene>
<dbReference type="AlphaFoldDB" id="A0A0D2B1W4"/>
<dbReference type="Proteomes" id="UP000053259">
    <property type="component" value="Unassembled WGS sequence"/>
</dbReference>
<evidence type="ECO:0000313" key="2">
    <source>
        <dbReference type="EMBL" id="KIW05314.1"/>
    </source>
</evidence>
<reference evidence="2 3" key="1">
    <citation type="submission" date="2015-01" db="EMBL/GenBank/DDBJ databases">
        <title>The Genome Sequence of Ochroconis gallopava CBS43764.</title>
        <authorList>
            <consortium name="The Broad Institute Genomics Platform"/>
            <person name="Cuomo C."/>
            <person name="de Hoog S."/>
            <person name="Gorbushina A."/>
            <person name="Stielow B."/>
            <person name="Teixiera M."/>
            <person name="Abouelleil A."/>
            <person name="Chapman S.B."/>
            <person name="Priest M."/>
            <person name="Young S.K."/>
            <person name="Wortman J."/>
            <person name="Nusbaum C."/>
            <person name="Birren B."/>
        </authorList>
    </citation>
    <scope>NUCLEOTIDE SEQUENCE [LARGE SCALE GENOMIC DNA]</scope>
    <source>
        <strain evidence="2 3">CBS 43764</strain>
    </source>
</reference>
<evidence type="ECO:0000313" key="3">
    <source>
        <dbReference type="Proteomes" id="UP000053259"/>
    </source>
</evidence>
<dbReference type="InParanoid" id="A0A0D2B1W4"/>
<feature type="region of interest" description="Disordered" evidence="1">
    <location>
        <begin position="1"/>
        <end position="22"/>
    </location>
</feature>
<feature type="compositionally biased region" description="Basic and acidic residues" evidence="1">
    <location>
        <begin position="8"/>
        <end position="22"/>
    </location>
</feature>
<name>A0A0D2B1W4_9PEZI</name>
<organism evidence="2 3">
    <name type="scientific">Verruconis gallopava</name>
    <dbReference type="NCBI Taxonomy" id="253628"/>
    <lineage>
        <taxon>Eukaryota</taxon>
        <taxon>Fungi</taxon>
        <taxon>Dikarya</taxon>
        <taxon>Ascomycota</taxon>
        <taxon>Pezizomycotina</taxon>
        <taxon>Dothideomycetes</taxon>
        <taxon>Pleosporomycetidae</taxon>
        <taxon>Venturiales</taxon>
        <taxon>Sympoventuriaceae</taxon>
        <taxon>Verruconis</taxon>
    </lineage>
</organism>
<dbReference type="RefSeq" id="XP_016215183.1">
    <property type="nucleotide sequence ID" value="XM_016357094.1"/>
</dbReference>